<dbReference type="PANTHER" id="PTHR21143:SF104">
    <property type="entry name" value="GUSTATORY RECEPTOR 8A-RELATED"/>
    <property type="match status" value="1"/>
</dbReference>
<keyword evidence="7 8" id="KW-0807">Transducer</keyword>
<evidence type="ECO:0000256" key="7">
    <source>
        <dbReference type="ARBA" id="ARBA00023224"/>
    </source>
</evidence>
<feature type="transmembrane region" description="Helical" evidence="8">
    <location>
        <begin position="73"/>
        <end position="92"/>
    </location>
</feature>
<dbReference type="PANTHER" id="PTHR21143">
    <property type="entry name" value="INVERTEBRATE GUSTATORY RECEPTOR"/>
    <property type="match status" value="1"/>
</dbReference>
<feature type="transmembrane region" description="Helical" evidence="8">
    <location>
        <begin position="113"/>
        <end position="136"/>
    </location>
</feature>
<accession>A0AA38I1F2</accession>
<dbReference type="Pfam" id="PF08395">
    <property type="entry name" value="7tm_7"/>
    <property type="match status" value="1"/>
</dbReference>
<dbReference type="EMBL" id="JALNTZ010000007">
    <property type="protein sequence ID" value="KAJ3646017.1"/>
    <property type="molecule type" value="Genomic_DNA"/>
</dbReference>
<dbReference type="GO" id="GO:0008049">
    <property type="term" value="P:male courtship behavior"/>
    <property type="evidence" value="ECO:0007669"/>
    <property type="project" value="TreeGrafter"/>
</dbReference>
<evidence type="ECO:0000313" key="10">
    <source>
        <dbReference type="Proteomes" id="UP001168821"/>
    </source>
</evidence>
<dbReference type="GO" id="GO:0043025">
    <property type="term" value="C:neuronal cell body"/>
    <property type="evidence" value="ECO:0007669"/>
    <property type="project" value="TreeGrafter"/>
</dbReference>
<reference evidence="9" key="1">
    <citation type="journal article" date="2023" name="G3 (Bethesda)">
        <title>Whole genome assemblies of Zophobas morio and Tenebrio molitor.</title>
        <authorList>
            <person name="Kaur S."/>
            <person name="Stinson S.A."/>
            <person name="diCenzo G.C."/>
        </authorList>
    </citation>
    <scope>NUCLEOTIDE SEQUENCE</scope>
    <source>
        <strain evidence="9">QUZm001</strain>
    </source>
</reference>
<feature type="transmembrane region" description="Helical" evidence="8">
    <location>
        <begin position="156"/>
        <end position="173"/>
    </location>
</feature>
<feature type="transmembrane region" description="Helical" evidence="8">
    <location>
        <begin position="33"/>
        <end position="53"/>
    </location>
</feature>
<keyword evidence="10" id="KW-1185">Reference proteome</keyword>
<dbReference type="AlphaFoldDB" id="A0AA38I1F2"/>
<dbReference type="InterPro" id="IPR013604">
    <property type="entry name" value="7TM_chemorcpt"/>
</dbReference>
<comment type="similarity">
    <text evidence="8">Belongs to the insect chemoreceptor superfamily. Gustatory receptor (GR) family.</text>
</comment>
<proteinExistence type="inferred from homology"/>
<gene>
    <name evidence="9" type="ORF">Zmor_023628</name>
</gene>
<dbReference type="GO" id="GO:0005886">
    <property type="term" value="C:plasma membrane"/>
    <property type="evidence" value="ECO:0007669"/>
    <property type="project" value="UniProtKB-SubCell"/>
</dbReference>
<dbReference type="GO" id="GO:0007635">
    <property type="term" value="P:chemosensory behavior"/>
    <property type="evidence" value="ECO:0007669"/>
    <property type="project" value="TreeGrafter"/>
</dbReference>
<sequence>MSFKLLRVIFKLGKILAVTPDYKNRRLLARQKVYAYLMSGFITVALGVALMYRKPDYSQYDLMNLVIQLLLDGNLYILNIYTILTVSWKKPLWHKLINNLKIVKTDTVKEPSLLLPFVITNIIYWSYQIYMTYIFYKYILGVEIFKQFAIEYLQLYDQYLINFLFYVFAKMLLARYQALRIKLQHQFWSLQKLDRRTQNYCFVGFQQITTEFCLLKETVDIVNNIFGWPLLLITAYATLQALIYLQGTIVIFNHLSHNMVIYVTVVILWHCGGILINISLSDAVSNEAKMILNFTSNLYKCYAIRENAQNYNQLYQIVVVMKHHIPHFSAARFFVINRTTICGICNILITFLIVMIQFEAKNTIYRKNRDRFVMLREFWFSELFFRENLGNF</sequence>
<keyword evidence="6 8" id="KW-0675">Receptor</keyword>
<evidence type="ECO:0000256" key="5">
    <source>
        <dbReference type="ARBA" id="ARBA00023136"/>
    </source>
</evidence>
<comment type="function">
    <text evidence="8">Gustatory receptor which mediates acceptance or avoidance behavior, depending on its substrates.</text>
</comment>
<feature type="transmembrane region" description="Helical" evidence="8">
    <location>
        <begin position="259"/>
        <end position="280"/>
    </location>
</feature>
<name>A0AA38I1F2_9CUCU</name>
<dbReference type="GO" id="GO:0030425">
    <property type="term" value="C:dendrite"/>
    <property type="evidence" value="ECO:0007669"/>
    <property type="project" value="TreeGrafter"/>
</dbReference>
<protein>
    <recommendedName>
        <fullName evidence="8">Gustatory receptor</fullName>
    </recommendedName>
</protein>
<feature type="transmembrane region" description="Helical" evidence="8">
    <location>
        <begin position="335"/>
        <end position="358"/>
    </location>
</feature>
<dbReference type="Proteomes" id="UP001168821">
    <property type="component" value="Unassembled WGS sequence"/>
</dbReference>
<dbReference type="GO" id="GO:0030424">
    <property type="term" value="C:axon"/>
    <property type="evidence" value="ECO:0007669"/>
    <property type="project" value="TreeGrafter"/>
</dbReference>
<keyword evidence="5 8" id="KW-0472">Membrane</keyword>
<comment type="subcellular location">
    <subcellularLocation>
        <location evidence="1 8">Cell membrane</location>
        <topology evidence="1 8">Multi-pass membrane protein</topology>
    </subcellularLocation>
</comment>
<evidence type="ECO:0000256" key="8">
    <source>
        <dbReference type="RuleBase" id="RU363108"/>
    </source>
</evidence>
<dbReference type="GO" id="GO:0007165">
    <property type="term" value="P:signal transduction"/>
    <property type="evidence" value="ECO:0007669"/>
    <property type="project" value="UniProtKB-KW"/>
</dbReference>
<keyword evidence="3 8" id="KW-0812">Transmembrane</keyword>
<evidence type="ECO:0000256" key="4">
    <source>
        <dbReference type="ARBA" id="ARBA00022989"/>
    </source>
</evidence>
<comment type="caution">
    <text evidence="9">The sequence shown here is derived from an EMBL/GenBank/DDBJ whole genome shotgun (WGS) entry which is preliminary data.</text>
</comment>
<dbReference type="GO" id="GO:0050909">
    <property type="term" value="P:sensory perception of taste"/>
    <property type="evidence" value="ECO:0007669"/>
    <property type="project" value="InterPro"/>
</dbReference>
<keyword evidence="4 8" id="KW-1133">Transmembrane helix</keyword>
<feature type="transmembrane region" description="Helical" evidence="8">
    <location>
        <begin position="225"/>
        <end position="247"/>
    </location>
</feature>
<evidence type="ECO:0000313" key="9">
    <source>
        <dbReference type="EMBL" id="KAJ3646017.1"/>
    </source>
</evidence>
<evidence type="ECO:0000256" key="6">
    <source>
        <dbReference type="ARBA" id="ARBA00023170"/>
    </source>
</evidence>
<evidence type="ECO:0000256" key="3">
    <source>
        <dbReference type="ARBA" id="ARBA00022692"/>
    </source>
</evidence>
<organism evidence="9 10">
    <name type="scientific">Zophobas morio</name>
    <dbReference type="NCBI Taxonomy" id="2755281"/>
    <lineage>
        <taxon>Eukaryota</taxon>
        <taxon>Metazoa</taxon>
        <taxon>Ecdysozoa</taxon>
        <taxon>Arthropoda</taxon>
        <taxon>Hexapoda</taxon>
        <taxon>Insecta</taxon>
        <taxon>Pterygota</taxon>
        <taxon>Neoptera</taxon>
        <taxon>Endopterygota</taxon>
        <taxon>Coleoptera</taxon>
        <taxon>Polyphaga</taxon>
        <taxon>Cucujiformia</taxon>
        <taxon>Tenebrionidae</taxon>
        <taxon>Zophobas</taxon>
    </lineage>
</organism>
<evidence type="ECO:0000256" key="1">
    <source>
        <dbReference type="ARBA" id="ARBA00004651"/>
    </source>
</evidence>
<keyword evidence="2 8" id="KW-1003">Cell membrane</keyword>
<evidence type="ECO:0000256" key="2">
    <source>
        <dbReference type="ARBA" id="ARBA00022475"/>
    </source>
</evidence>